<evidence type="ECO:0000256" key="1">
    <source>
        <dbReference type="ARBA" id="ARBA00002398"/>
    </source>
</evidence>
<proteinExistence type="predicted"/>
<evidence type="ECO:0000256" key="11">
    <source>
        <dbReference type="ARBA" id="ARBA00023157"/>
    </source>
</evidence>
<evidence type="ECO:0000256" key="9">
    <source>
        <dbReference type="ARBA" id="ARBA00023026"/>
    </source>
</evidence>
<dbReference type="InterPro" id="IPR037015">
    <property type="entry name" value="APT_N_sf"/>
</dbReference>
<feature type="chain" id="PRO_5045382964" evidence="13">
    <location>
        <begin position="28"/>
        <end position="245"/>
    </location>
</feature>
<feature type="domain" description="Aerolysin/Pertussis toxin" evidence="15">
    <location>
        <begin position="27"/>
        <end position="105"/>
    </location>
</feature>
<dbReference type="Proteomes" id="UP000216524">
    <property type="component" value="Unassembled WGS sequence"/>
</dbReference>
<keyword evidence="5" id="KW-0964">Secreted</keyword>
<gene>
    <name evidence="16" type="ORF">CAL23_08005</name>
</gene>
<comment type="subunit">
    <text evidence="12">Pertussis toxin contains five different chains, S1-S5. They are organized into 2 functional subunits: A, composed of S1 (which is toxic) and B, containing S2, S3, S5, and two copies of S4 (B binds to the membrane receptors). Dimers of S2-S4 and S3-S4 are held together by S5.</text>
</comment>
<keyword evidence="6" id="KW-0800">Toxin</keyword>
<evidence type="ECO:0000313" key="16">
    <source>
        <dbReference type="EMBL" id="OZI81637.1"/>
    </source>
</evidence>
<dbReference type="SUPFAM" id="SSF56436">
    <property type="entry name" value="C-type lectin-like"/>
    <property type="match status" value="1"/>
</dbReference>
<keyword evidence="7 13" id="KW-0732">Signal</keyword>
<sequence length="245" mass="27403">MRRIPARAGWRAAALLCLLLAGTRAWPASQLILVRGYGNCPFGYAPLTYDQAHQPSLRARMRELSGNEPWPIHGLADGQYLGGRYGGELKRTRIEDIRGLRDHFCLASDWDGTTGNGPDGHLPAWRDASWWRGWQWRHGSQPARGPGHYSNVRVARLEYLPFGDLCAVFTREGSPVVQACISPQPGQPHRESYAPLRRALETLKRRGLPLRVYVDHDRRPAIAAEPDMPAYALTELATCNRGGCM</sequence>
<dbReference type="Pfam" id="PF03440">
    <property type="entry name" value="APT"/>
    <property type="match status" value="1"/>
</dbReference>
<comment type="subcellular location">
    <subcellularLocation>
        <location evidence="2">Host cell membrane</location>
    </subcellularLocation>
    <subcellularLocation>
        <location evidence="3">Secreted</location>
    </subcellularLocation>
</comment>
<dbReference type="EMBL" id="NEVV01000001">
    <property type="protein sequence ID" value="OZI81637.1"/>
    <property type="molecule type" value="Genomic_DNA"/>
</dbReference>
<dbReference type="InterPro" id="IPR016187">
    <property type="entry name" value="CTDL_fold"/>
</dbReference>
<keyword evidence="9" id="KW-0843">Virulence</keyword>
<dbReference type="InterPro" id="IPR020063">
    <property type="entry name" value="ToxinB_su2/3_C_BORPE"/>
</dbReference>
<feature type="domain" description="Bordetella pertussis toxin B subunit 2/3 C-terminal" evidence="14">
    <location>
        <begin position="135"/>
        <end position="245"/>
    </location>
</feature>
<keyword evidence="8" id="KW-1043">Host membrane</keyword>
<evidence type="ECO:0000259" key="15">
    <source>
        <dbReference type="Pfam" id="PF03440"/>
    </source>
</evidence>
<evidence type="ECO:0000256" key="13">
    <source>
        <dbReference type="SAM" id="SignalP"/>
    </source>
</evidence>
<name>A0ABX4FJD6_9BORD</name>
<dbReference type="InterPro" id="IPR005138">
    <property type="entry name" value="APT_dom"/>
</dbReference>
<evidence type="ECO:0000256" key="2">
    <source>
        <dbReference type="ARBA" id="ARBA00004165"/>
    </source>
</evidence>
<dbReference type="Gene3D" id="3.10.40.10">
    <property type="entry name" value="Aerolysin/Pertussis toxin (APT), N-terminal domain"/>
    <property type="match status" value="1"/>
</dbReference>
<evidence type="ECO:0000256" key="3">
    <source>
        <dbReference type="ARBA" id="ARBA00004613"/>
    </source>
</evidence>
<keyword evidence="4" id="KW-1032">Host cell membrane</keyword>
<reference evidence="16 17" key="1">
    <citation type="submission" date="2017-05" db="EMBL/GenBank/DDBJ databases">
        <title>Complete and WGS of Bordetella genogroups.</title>
        <authorList>
            <person name="Spilker T."/>
            <person name="Lipuma J."/>
        </authorList>
    </citation>
    <scope>NUCLEOTIDE SEQUENCE [LARGE SCALE GENOMIC DNA]</scope>
    <source>
        <strain evidence="16 17">AU3139</strain>
    </source>
</reference>
<evidence type="ECO:0000256" key="7">
    <source>
        <dbReference type="ARBA" id="ARBA00022729"/>
    </source>
</evidence>
<keyword evidence="17" id="KW-1185">Reference proteome</keyword>
<accession>A0ABX4FJD6</accession>
<dbReference type="InterPro" id="IPR008992">
    <property type="entry name" value="Enterotoxin"/>
</dbReference>
<evidence type="ECO:0000256" key="5">
    <source>
        <dbReference type="ARBA" id="ARBA00022525"/>
    </source>
</evidence>
<dbReference type="Gene3D" id="2.40.50.110">
    <property type="match status" value="1"/>
</dbReference>
<feature type="signal peptide" evidence="13">
    <location>
        <begin position="1"/>
        <end position="27"/>
    </location>
</feature>
<protein>
    <submittedName>
        <fullName evidence="16">Toxin</fullName>
    </submittedName>
</protein>
<keyword evidence="11" id="KW-1015">Disulfide bond</keyword>
<evidence type="ECO:0000259" key="14">
    <source>
        <dbReference type="Pfam" id="PF02918"/>
    </source>
</evidence>
<evidence type="ECO:0000313" key="17">
    <source>
        <dbReference type="Proteomes" id="UP000216524"/>
    </source>
</evidence>
<dbReference type="SUPFAM" id="SSF50203">
    <property type="entry name" value="Bacterial enterotoxins"/>
    <property type="match status" value="1"/>
</dbReference>
<organism evidence="16 17">
    <name type="scientific">Bordetella genomosp. 6</name>
    <dbReference type="NCBI Taxonomy" id="463024"/>
    <lineage>
        <taxon>Bacteria</taxon>
        <taxon>Pseudomonadati</taxon>
        <taxon>Pseudomonadota</taxon>
        <taxon>Betaproteobacteria</taxon>
        <taxon>Burkholderiales</taxon>
        <taxon>Alcaligenaceae</taxon>
        <taxon>Bordetella</taxon>
    </lineage>
</organism>
<dbReference type="RefSeq" id="WP_094829558.1">
    <property type="nucleotide sequence ID" value="NZ_NEVV01000001.1"/>
</dbReference>
<evidence type="ECO:0000256" key="4">
    <source>
        <dbReference type="ARBA" id="ARBA00022511"/>
    </source>
</evidence>
<comment type="caution">
    <text evidence="16">The sequence shown here is derived from an EMBL/GenBank/DDBJ whole genome shotgun (WGS) entry which is preliminary data.</text>
</comment>
<keyword evidence="10" id="KW-0472">Membrane</keyword>
<comment type="function">
    <text evidence="1">PTX oligomer B binds to receptors on the eukaryotic cell surface and facilitates the translocation of the toxic subunit across the cell membrane.</text>
</comment>
<evidence type="ECO:0000256" key="10">
    <source>
        <dbReference type="ARBA" id="ARBA00023136"/>
    </source>
</evidence>
<evidence type="ECO:0000256" key="8">
    <source>
        <dbReference type="ARBA" id="ARBA00022870"/>
    </source>
</evidence>
<dbReference type="Pfam" id="PF02918">
    <property type="entry name" value="Pertussis_S2S3"/>
    <property type="match status" value="1"/>
</dbReference>
<evidence type="ECO:0000256" key="12">
    <source>
        <dbReference type="ARBA" id="ARBA00025965"/>
    </source>
</evidence>
<evidence type="ECO:0000256" key="6">
    <source>
        <dbReference type="ARBA" id="ARBA00022656"/>
    </source>
</evidence>